<protein>
    <recommendedName>
        <fullName evidence="10">Transporter</fullName>
    </recommendedName>
</protein>
<evidence type="ECO:0000313" key="8">
    <source>
        <dbReference type="EMBL" id="ENV35355.1"/>
    </source>
</evidence>
<dbReference type="GO" id="GO:0055085">
    <property type="term" value="P:transmembrane transport"/>
    <property type="evidence" value="ECO:0007669"/>
    <property type="project" value="InterPro"/>
</dbReference>
<dbReference type="STRING" id="202952.GCA_000747725_03226"/>
<feature type="transmembrane region" description="Helical" evidence="7">
    <location>
        <begin position="137"/>
        <end position="157"/>
    </location>
</feature>
<dbReference type="InterPro" id="IPR004776">
    <property type="entry name" value="Mem_transp_PIN-like"/>
</dbReference>
<feature type="transmembrane region" description="Helical" evidence="7">
    <location>
        <begin position="74"/>
        <end position="94"/>
    </location>
</feature>
<feature type="transmembrane region" description="Helical" evidence="7">
    <location>
        <begin position="178"/>
        <end position="200"/>
    </location>
</feature>
<dbReference type="Pfam" id="PF03547">
    <property type="entry name" value="Mem_trans"/>
    <property type="match status" value="1"/>
</dbReference>
<dbReference type="PANTHER" id="PTHR36838">
    <property type="entry name" value="AUXIN EFFLUX CARRIER FAMILY PROTEIN"/>
    <property type="match status" value="1"/>
</dbReference>
<dbReference type="eggNOG" id="COG0679">
    <property type="taxonomic scope" value="Bacteria"/>
</dbReference>
<dbReference type="AlphaFoldDB" id="N8ZV23"/>
<evidence type="ECO:0008006" key="10">
    <source>
        <dbReference type="Google" id="ProtNLM"/>
    </source>
</evidence>
<organism evidence="8 9">
    <name type="scientific">Acinetobacter gerneri DSM 14967 = CIP 107464 = MTCC 9824</name>
    <dbReference type="NCBI Taxonomy" id="1120926"/>
    <lineage>
        <taxon>Bacteria</taxon>
        <taxon>Pseudomonadati</taxon>
        <taxon>Pseudomonadota</taxon>
        <taxon>Gammaproteobacteria</taxon>
        <taxon>Moraxellales</taxon>
        <taxon>Moraxellaceae</taxon>
        <taxon>Acinetobacter</taxon>
    </lineage>
</organism>
<comment type="subcellular location">
    <subcellularLocation>
        <location evidence="1">Membrane</location>
        <topology evidence="1">Multi-pass membrane protein</topology>
    </subcellularLocation>
</comment>
<evidence type="ECO:0000256" key="1">
    <source>
        <dbReference type="ARBA" id="ARBA00004141"/>
    </source>
</evidence>
<accession>N8ZV23</accession>
<feature type="transmembrane region" description="Helical" evidence="7">
    <location>
        <begin position="44"/>
        <end position="62"/>
    </location>
</feature>
<feature type="transmembrane region" description="Helical" evidence="7">
    <location>
        <begin position="206"/>
        <end position="228"/>
    </location>
</feature>
<dbReference type="HOGENOM" id="CLU_056175_2_0_6"/>
<evidence type="ECO:0000256" key="6">
    <source>
        <dbReference type="ARBA" id="ARBA00023136"/>
    </source>
</evidence>
<evidence type="ECO:0000256" key="4">
    <source>
        <dbReference type="ARBA" id="ARBA00022692"/>
    </source>
</evidence>
<gene>
    <name evidence="8" type="ORF">F960_00393</name>
</gene>
<sequence length="320" mass="35177">MLDFYEIRKGSSMVFAVIVPIFLLLLSGYFSVKIDLLKKDQIQVLSLFVVKIALPALLFHALSSKNFQDIWFPSYFAVYAGVTFFLYAIGVYIFRKFYRENFTDASVLAMGGAMSNTGFIGTAILTLLIGASQATTYISMILIIESVMLVPTVLALAEAGLQKQAKLSDLIKNTIFTLLKNPIFLSVVLGMLCAMLQLHIPKNIDQVFMLLGQTASPLALFVIGAGLVGLSIQYVNIQSILLVFLKNIVMPLLVFLGLSYLTNVSQEMVYAGTIIAALPMPTLFGILGQVYGLNEKSLTPLVISTVFGFMVISGLIAYWW</sequence>
<feature type="transmembrane region" description="Helical" evidence="7">
    <location>
        <begin position="240"/>
        <end position="262"/>
    </location>
</feature>
<keyword evidence="9" id="KW-1185">Reference proteome</keyword>
<keyword evidence="6 7" id="KW-0472">Membrane</keyword>
<evidence type="ECO:0000256" key="5">
    <source>
        <dbReference type="ARBA" id="ARBA00022989"/>
    </source>
</evidence>
<proteinExistence type="predicted"/>
<evidence type="ECO:0000256" key="2">
    <source>
        <dbReference type="ARBA" id="ARBA00022448"/>
    </source>
</evidence>
<dbReference type="Proteomes" id="UP000013117">
    <property type="component" value="Unassembled WGS sequence"/>
</dbReference>
<name>N8ZV23_9GAMM</name>
<dbReference type="GO" id="GO:0016020">
    <property type="term" value="C:membrane"/>
    <property type="evidence" value="ECO:0007669"/>
    <property type="project" value="UniProtKB-SubCell"/>
</dbReference>
<dbReference type="PANTHER" id="PTHR36838:SF3">
    <property type="entry name" value="TRANSPORTER AUXIN EFFLUX CARRIER EC FAMILY"/>
    <property type="match status" value="1"/>
</dbReference>
<feature type="transmembrane region" description="Helical" evidence="7">
    <location>
        <begin position="268"/>
        <end position="291"/>
    </location>
</feature>
<reference evidence="8 9" key="1">
    <citation type="submission" date="2013-02" db="EMBL/GenBank/DDBJ databases">
        <title>The Genome Sequence of Acinetobacter gerneri CIP 107464.</title>
        <authorList>
            <consortium name="The Broad Institute Genome Sequencing Platform"/>
            <consortium name="The Broad Institute Genome Sequencing Center for Infectious Disease"/>
            <person name="Cerqueira G."/>
            <person name="Feldgarden M."/>
            <person name="Courvalin P."/>
            <person name="Perichon B."/>
            <person name="Grillot-Courvalin C."/>
            <person name="Clermont D."/>
            <person name="Rocha E."/>
            <person name="Yoon E.-J."/>
            <person name="Nemec A."/>
            <person name="Walker B."/>
            <person name="Young S.K."/>
            <person name="Zeng Q."/>
            <person name="Gargeya S."/>
            <person name="Fitzgerald M."/>
            <person name="Haas B."/>
            <person name="Abouelleil A."/>
            <person name="Alvarado L."/>
            <person name="Arachchi H.M."/>
            <person name="Berlin A.M."/>
            <person name="Chapman S.B."/>
            <person name="Dewar J."/>
            <person name="Goldberg J."/>
            <person name="Griggs A."/>
            <person name="Gujja S."/>
            <person name="Hansen M."/>
            <person name="Howarth C."/>
            <person name="Imamovic A."/>
            <person name="Larimer J."/>
            <person name="McCowan C."/>
            <person name="Murphy C."/>
            <person name="Neiman D."/>
            <person name="Pearson M."/>
            <person name="Priest M."/>
            <person name="Roberts A."/>
            <person name="Saif S."/>
            <person name="Shea T."/>
            <person name="Sisk P."/>
            <person name="Sykes S."/>
            <person name="Wortman J."/>
            <person name="Nusbaum C."/>
            <person name="Birren B."/>
        </authorList>
    </citation>
    <scope>NUCLEOTIDE SEQUENCE [LARGE SCALE GENOMIC DNA]</scope>
    <source>
        <strain evidence="8 9">CIP 107464</strain>
    </source>
</reference>
<keyword evidence="3" id="KW-1003">Cell membrane</keyword>
<keyword evidence="2" id="KW-0813">Transport</keyword>
<evidence type="ECO:0000256" key="7">
    <source>
        <dbReference type="SAM" id="Phobius"/>
    </source>
</evidence>
<dbReference type="PATRIC" id="fig|1120926.3.peg.353"/>
<evidence type="ECO:0000256" key="3">
    <source>
        <dbReference type="ARBA" id="ARBA00022475"/>
    </source>
</evidence>
<feature type="transmembrane region" description="Helical" evidence="7">
    <location>
        <begin position="12"/>
        <end position="32"/>
    </location>
</feature>
<keyword evidence="5 7" id="KW-1133">Transmembrane helix</keyword>
<feature type="transmembrane region" description="Helical" evidence="7">
    <location>
        <begin position="106"/>
        <end position="131"/>
    </location>
</feature>
<dbReference type="EMBL" id="APPN01000045">
    <property type="protein sequence ID" value="ENV35355.1"/>
    <property type="molecule type" value="Genomic_DNA"/>
</dbReference>
<feature type="transmembrane region" description="Helical" evidence="7">
    <location>
        <begin position="298"/>
        <end position="319"/>
    </location>
</feature>
<evidence type="ECO:0000313" key="9">
    <source>
        <dbReference type="Proteomes" id="UP000013117"/>
    </source>
</evidence>
<keyword evidence="4 7" id="KW-0812">Transmembrane</keyword>
<comment type="caution">
    <text evidence="8">The sequence shown here is derived from an EMBL/GenBank/DDBJ whole genome shotgun (WGS) entry which is preliminary data.</text>
</comment>